<gene>
    <name evidence="7" type="ORF">RI129_007924</name>
</gene>
<keyword evidence="3 4" id="KW-0274">FAD</keyword>
<dbReference type="EMBL" id="JAVRBK010000005">
    <property type="protein sequence ID" value="KAK5644079.1"/>
    <property type="molecule type" value="Genomic_DNA"/>
</dbReference>
<feature type="binding site" evidence="3">
    <location>
        <position position="275"/>
    </location>
    <ligand>
        <name>FAD</name>
        <dbReference type="ChEBI" id="CHEBI:57692"/>
    </ligand>
</feature>
<dbReference type="InterPro" id="IPR000172">
    <property type="entry name" value="GMC_OxRdtase_N"/>
</dbReference>
<feature type="active site" description="Proton donor" evidence="2">
    <location>
        <position position="545"/>
    </location>
</feature>
<accession>A0AAN7VD88</accession>
<organism evidence="7 8">
    <name type="scientific">Pyrocoelia pectoralis</name>
    <dbReference type="NCBI Taxonomy" id="417401"/>
    <lineage>
        <taxon>Eukaryota</taxon>
        <taxon>Metazoa</taxon>
        <taxon>Ecdysozoa</taxon>
        <taxon>Arthropoda</taxon>
        <taxon>Hexapoda</taxon>
        <taxon>Insecta</taxon>
        <taxon>Pterygota</taxon>
        <taxon>Neoptera</taxon>
        <taxon>Endopterygota</taxon>
        <taxon>Coleoptera</taxon>
        <taxon>Polyphaga</taxon>
        <taxon>Elateriformia</taxon>
        <taxon>Elateroidea</taxon>
        <taxon>Lampyridae</taxon>
        <taxon>Lampyrinae</taxon>
        <taxon>Pyrocoelia</taxon>
    </lineage>
</organism>
<dbReference type="Gene3D" id="3.30.560.10">
    <property type="entry name" value="Glucose Oxidase, domain 3"/>
    <property type="match status" value="1"/>
</dbReference>
<comment type="cofactor">
    <cofactor evidence="3">
        <name>FAD</name>
        <dbReference type="ChEBI" id="CHEBI:57692"/>
    </cofactor>
</comment>
<dbReference type="Proteomes" id="UP001329430">
    <property type="component" value="Chromosome 5"/>
</dbReference>
<evidence type="ECO:0000256" key="3">
    <source>
        <dbReference type="PIRSR" id="PIRSR000137-2"/>
    </source>
</evidence>
<evidence type="ECO:0000259" key="6">
    <source>
        <dbReference type="PROSITE" id="PS00623"/>
    </source>
</evidence>
<feature type="signal peptide" evidence="5">
    <location>
        <begin position="1"/>
        <end position="17"/>
    </location>
</feature>
<dbReference type="PANTHER" id="PTHR11552">
    <property type="entry name" value="GLUCOSE-METHANOL-CHOLINE GMC OXIDOREDUCTASE"/>
    <property type="match status" value="1"/>
</dbReference>
<dbReference type="SUPFAM" id="SSF54373">
    <property type="entry name" value="FAD-linked reductases, C-terminal domain"/>
    <property type="match status" value="1"/>
</dbReference>
<feature type="domain" description="Glucose-methanol-choline oxidoreductase N-terminal" evidence="6">
    <location>
        <begin position="139"/>
        <end position="162"/>
    </location>
</feature>
<keyword evidence="5" id="KW-0732">Signal</keyword>
<reference evidence="7 8" key="1">
    <citation type="journal article" date="2024" name="Insects">
        <title>An Improved Chromosome-Level Genome Assembly of the Firefly Pyrocoelia pectoralis.</title>
        <authorList>
            <person name="Fu X."/>
            <person name="Meyer-Rochow V.B."/>
            <person name="Ballantyne L."/>
            <person name="Zhu X."/>
        </authorList>
    </citation>
    <scope>NUCLEOTIDE SEQUENCE [LARGE SCALE GENOMIC DNA]</scope>
    <source>
        <strain evidence="7">XCY_ONT2</strain>
    </source>
</reference>
<dbReference type="InterPro" id="IPR007867">
    <property type="entry name" value="GMC_OxRtase_C"/>
</dbReference>
<comment type="caution">
    <text evidence="7">The sequence shown here is derived from an EMBL/GenBank/DDBJ whole genome shotgun (WGS) entry which is preliminary data.</text>
</comment>
<evidence type="ECO:0000313" key="7">
    <source>
        <dbReference type="EMBL" id="KAK5644079.1"/>
    </source>
</evidence>
<dbReference type="InterPro" id="IPR012132">
    <property type="entry name" value="GMC_OxRdtase"/>
</dbReference>
<dbReference type="Pfam" id="PF00732">
    <property type="entry name" value="GMC_oxred_N"/>
    <property type="match status" value="1"/>
</dbReference>
<dbReference type="InterPro" id="IPR036188">
    <property type="entry name" value="FAD/NAD-bd_sf"/>
</dbReference>
<dbReference type="AlphaFoldDB" id="A0AAN7VD88"/>
<keyword evidence="4" id="KW-0285">Flavoprotein</keyword>
<name>A0AAN7VD88_9COLE</name>
<comment type="similarity">
    <text evidence="1 4">Belongs to the GMC oxidoreductase family.</text>
</comment>
<dbReference type="Gene3D" id="3.50.50.60">
    <property type="entry name" value="FAD/NAD(P)-binding domain"/>
    <property type="match status" value="1"/>
</dbReference>
<dbReference type="SUPFAM" id="SSF51905">
    <property type="entry name" value="FAD/NAD(P)-binding domain"/>
    <property type="match status" value="1"/>
</dbReference>
<proteinExistence type="inferred from homology"/>
<dbReference type="PANTHER" id="PTHR11552:SF158">
    <property type="entry name" value="GH23626P-RELATED"/>
    <property type="match status" value="1"/>
</dbReference>
<evidence type="ECO:0000313" key="8">
    <source>
        <dbReference type="Proteomes" id="UP001329430"/>
    </source>
</evidence>
<dbReference type="PIRSF" id="PIRSF000137">
    <property type="entry name" value="Alcohol_oxidase"/>
    <property type="match status" value="1"/>
</dbReference>
<dbReference type="GO" id="GO:0050660">
    <property type="term" value="F:flavin adenine dinucleotide binding"/>
    <property type="evidence" value="ECO:0007669"/>
    <property type="project" value="InterPro"/>
</dbReference>
<keyword evidence="8" id="KW-1185">Reference proteome</keyword>
<evidence type="ECO:0000256" key="5">
    <source>
        <dbReference type="SAM" id="SignalP"/>
    </source>
</evidence>
<protein>
    <recommendedName>
        <fullName evidence="6">Glucose-methanol-choline oxidoreductase N-terminal domain-containing protein</fullName>
    </recommendedName>
</protein>
<dbReference type="PROSITE" id="PS00623">
    <property type="entry name" value="GMC_OXRED_1"/>
    <property type="match status" value="1"/>
</dbReference>
<sequence>MLNTAVFLFSSVCVIQCLDQLDYYVQLVTNETSRAYKNPPPKNAYQHIPLEKGYNDYGVFDHIIVGAGTAGCVIANRLSEDNFRHVLLLEAGGYENNFTDIPAMSAYSAGLEYNWGYLSVPQSSGGLGLKNHQCPIPRGKVIGGSSTINGLAYVRGSKVDYDNWYKEGNYGWSYKDVLPYFKKSENFSEGDARYRGQGGYLNVKTWNEINPQVEAFIDANKMLGIKEIDYNGEEQLGIGKVQFKIKDGKRHSSGRAFLSPVMHRQNLKVLTNSYVVKILISKRGKAFGVLFTRNGKIYIATSRQDVIVSAGVIGSPQLLMLSGIGPRQHLQTLNIPVVQDLPVGEHLEDHVGMLYMDFVTNYTEPQTSLETNLKNYFNGEGILSNALNAHVAGYYQTKYANIPGQPDVEIVIAPSINTNDIFDKFWNIEESTADFLLKNSDPQRSFTLYGLVLQPKSKGYLQLKSSNPFDYPLINPNILSDEKGEDIETLYQIIELMMKLISTPPLQKLNTKLKYPPLPACKDYEYLSRDYWYCFIRQLSVSVFHPIATCKMGSHPSKGAVVSPELKVFGISNLRVADTSVIPLGTSGHTGTIAMMIGEKLADLVKGKVQGS</sequence>
<feature type="chain" id="PRO_5042947636" description="Glucose-methanol-choline oxidoreductase N-terminal domain-containing protein" evidence="5">
    <location>
        <begin position="18"/>
        <end position="612"/>
    </location>
</feature>
<evidence type="ECO:0000256" key="1">
    <source>
        <dbReference type="ARBA" id="ARBA00010790"/>
    </source>
</evidence>
<evidence type="ECO:0000256" key="4">
    <source>
        <dbReference type="RuleBase" id="RU003968"/>
    </source>
</evidence>
<evidence type="ECO:0000256" key="2">
    <source>
        <dbReference type="PIRSR" id="PIRSR000137-1"/>
    </source>
</evidence>
<dbReference type="Pfam" id="PF05199">
    <property type="entry name" value="GMC_oxred_C"/>
    <property type="match status" value="1"/>
</dbReference>
<feature type="binding site" evidence="3">
    <location>
        <position position="141"/>
    </location>
    <ligand>
        <name>FAD</name>
        <dbReference type="ChEBI" id="CHEBI:57692"/>
    </ligand>
</feature>
<feature type="active site" description="Proton acceptor" evidence="2">
    <location>
        <position position="589"/>
    </location>
</feature>
<dbReference type="GO" id="GO:0016614">
    <property type="term" value="F:oxidoreductase activity, acting on CH-OH group of donors"/>
    <property type="evidence" value="ECO:0007669"/>
    <property type="project" value="InterPro"/>
</dbReference>